<keyword evidence="2" id="KW-1185">Reference proteome</keyword>
<sequence>MGSTANPLGVVIAAMSPTAARHMTDRRARLRRGANPVSGSSLSHDRPALLLRLSPRPKSSPSTAFAE</sequence>
<comment type="caution">
    <text evidence="1">The sequence shown here is derived from an EMBL/GenBank/DDBJ whole genome shotgun (WGS) entry which is preliminary data.</text>
</comment>
<evidence type="ECO:0000313" key="2">
    <source>
        <dbReference type="Proteomes" id="UP001320706"/>
    </source>
</evidence>
<dbReference type="EMBL" id="JAMKPW020000022">
    <property type="protein sequence ID" value="KAK8206791.1"/>
    <property type="molecule type" value="Genomic_DNA"/>
</dbReference>
<name>A0ACC3SCG6_9PEZI</name>
<accession>A0ACC3SCG6</accession>
<evidence type="ECO:0000313" key="1">
    <source>
        <dbReference type="EMBL" id="KAK8206791.1"/>
    </source>
</evidence>
<protein>
    <submittedName>
        <fullName evidence="1">Uncharacterized protein</fullName>
    </submittedName>
</protein>
<organism evidence="1 2">
    <name type="scientific">Zalaria obscura</name>
    <dbReference type="NCBI Taxonomy" id="2024903"/>
    <lineage>
        <taxon>Eukaryota</taxon>
        <taxon>Fungi</taxon>
        <taxon>Dikarya</taxon>
        <taxon>Ascomycota</taxon>
        <taxon>Pezizomycotina</taxon>
        <taxon>Dothideomycetes</taxon>
        <taxon>Dothideomycetidae</taxon>
        <taxon>Dothideales</taxon>
        <taxon>Zalariaceae</taxon>
        <taxon>Zalaria</taxon>
    </lineage>
</organism>
<proteinExistence type="predicted"/>
<dbReference type="Proteomes" id="UP001320706">
    <property type="component" value="Unassembled WGS sequence"/>
</dbReference>
<gene>
    <name evidence="1" type="ORF">M8818_004625</name>
</gene>
<reference evidence="1" key="1">
    <citation type="submission" date="2024-02" db="EMBL/GenBank/DDBJ databases">
        <title>Metagenome Assembled Genome of Zalaria obscura JY119.</title>
        <authorList>
            <person name="Vighnesh L."/>
            <person name="Jagadeeshwari U."/>
            <person name="Venkata Ramana C."/>
            <person name="Sasikala C."/>
        </authorList>
    </citation>
    <scope>NUCLEOTIDE SEQUENCE</scope>
    <source>
        <strain evidence="1">JY119</strain>
    </source>
</reference>